<evidence type="ECO:0000259" key="6">
    <source>
        <dbReference type="PROSITE" id="PS50850"/>
    </source>
</evidence>
<evidence type="ECO:0000256" key="1">
    <source>
        <dbReference type="ARBA" id="ARBA00004141"/>
    </source>
</evidence>
<name>A0A5N6DR84_ASPPA</name>
<feature type="transmembrane region" description="Helical" evidence="5">
    <location>
        <begin position="117"/>
        <end position="136"/>
    </location>
</feature>
<feature type="transmembrane region" description="Helical" evidence="5">
    <location>
        <begin position="504"/>
        <end position="524"/>
    </location>
</feature>
<dbReference type="Pfam" id="PF07690">
    <property type="entry name" value="MFS_1"/>
    <property type="match status" value="1"/>
</dbReference>
<dbReference type="AlphaFoldDB" id="A0A5N6DR84"/>
<dbReference type="InterPro" id="IPR020846">
    <property type="entry name" value="MFS_dom"/>
</dbReference>
<feature type="transmembrane region" description="Helical" evidence="5">
    <location>
        <begin position="458"/>
        <end position="483"/>
    </location>
</feature>
<dbReference type="SUPFAM" id="SSF103473">
    <property type="entry name" value="MFS general substrate transporter"/>
    <property type="match status" value="2"/>
</dbReference>
<gene>
    <name evidence="7" type="ORF">BDV34DRAFT_223223</name>
</gene>
<dbReference type="GO" id="GO:0015244">
    <property type="term" value="F:fluconazole transmembrane transporter activity"/>
    <property type="evidence" value="ECO:0007669"/>
    <property type="project" value="TreeGrafter"/>
</dbReference>
<dbReference type="VEuPathDB" id="FungiDB:BDV34DRAFT_223223"/>
<feature type="domain" description="Major facilitator superfamily (MFS) profile" evidence="6">
    <location>
        <begin position="119"/>
        <end position="654"/>
    </location>
</feature>
<dbReference type="Proteomes" id="UP000326532">
    <property type="component" value="Unassembled WGS sequence"/>
</dbReference>
<evidence type="ECO:0000313" key="8">
    <source>
        <dbReference type="Proteomes" id="UP000326532"/>
    </source>
</evidence>
<feature type="transmembrane region" description="Helical" evidence="5">
    <location>
        <begin position="353"/>
        <end position="372"/>
    </location>
</feature>
<feature type="transmembrane region" description="Helical" evidence="5">
    <location>
        <begin position="186"/>
        <end position="205"/>
    </location>
</feature>
<keyword evidence="4 5" id="KW-0472">Membrane</keyword>
<dbReference type="InterPro" id="IPR036259">
    <property type="entry name" value="MFS_trans_sf"/>
</dbReference>
<evidence type="ECO:0000256" key="4">
    <source>
        <dbReference type="ARBA" id="ARBA00023136"/>
    </source>
</evidence>
<evidence type="ECO:0000256" key="2">
    <source>
        <dbReference type="ARBA" id="ARBA00022692"/>
    </source>
</evidence>
<dbReference type="GO" id="GO:0005886">
    <property type="term" value="C:plasma membrane"/>
    <property type="evidence" value="ECO:0007669"/>
    <property type="project" value="TreeGrafter"/>
</dbReference>
<comment type="subcellular location">
    <subcellularLocation>
        <location evidence="1">Membrane</location>
        <topology evidence="1">Multi-pass membrane protein</topology>
    </subcellularLocation>
</comment>
<feature type="transmembrane region" description="Helical" evidence="5">
    <location>
        <begin position="562"/>
        <end position="579"/>
    </location>
</feature>
<dbReference type="PANTHER" id="PTHR23502:SF23">
    <property type="entry name" value="FLUCONAZOLE RESISTANCE PROTEIN 1"/>
    <property type="match status" value="1"/>
</dbReference>
<dbReference type="FunFam" id="1.20.1250.20:FF:000011">
    <property type="entry name" value="MFS multidrug transporter, putative"/>
    <property type="match status" value="1"/>
</dbReference>
<evidence type="ECO:0000313" key="7">
    <source>
        <dbReference type="EMBL" id="KAB8207662.1"/>
    </source>
</evidence>
<accession>A0A5N6DR84</accession>
<feature type="transmembrane region" description="Helical" evidence="5">
    <location>
        <begin position="211"/>
        <end position="234"/>
    </location>
</feature>
<dbReference type="PROSITE" id="PS50850">
    <property type="entry name" value="MFS"/>
    <property type="match status" value="1"/>
</dbReference>
<dbReference type="PANTHER" id="PTHR23502">
    <property type="entry name" value="MAJOR FACILITATOR SUPERFAMILY"/>
    <property type="match status" value="1"/>
</dbReference>
<dbReference type="InterPro" id="IPR005829">
    <property type="entry name" value="Sugar_transporter_CS"/>
</dbReference>
<dbReference type="PROSITE" id="PS00216">
    <property type="entry name" value="SUGAR_TRANSPORT_1"/>
    <property type="match status" value="1"/>
</dbReference>
<protein>
    <submittedName>
        <fullName evidence="7">Major facilitator superfamily domain-containing protein</fullName>
    </submittedName>
</protein>
<feature type="transmembrane region" description="Helical" evidence="5">
    <location>
        <begin position="392"/>
        <end position="412"/>
    </location>
</feature>
<feature type="transmembrane region" description="Helical" evidence="5">
    <location>
        <begin position="280"/>
        <end position="304"/>
    </location>
</feature>
<dbReference type="GO" id="GO:1990961">
    <property type="term" value="P:xenobiotic detoxification by transmembrane export across the plasma membrane"/>
    <property type="evidence" value="ECO:0007669"/>
    <property type="project" value="TreeGrafter"/>
</dbReference>
<dbReference type="OMA" id="WELLWIS"/>
<keyword evidence="2 5" id="KW-0812">Transmembrane</keyword>
<dbReference type="InterPro" id="IPR011701">
    <property type="entry name" value="MFS"/>
</dbReference>
<feature type="transmembrane region" description="Helical" evidence="5">
    <location>
        <begin position="246"/>
        <end position="268"/>
    </location>
</feature>
<evidence type="ECO:0000256" key="5">
    <source>
        <dbReference type="SAM" id="Phobius"/>
    </source>
</evidence>
<reference evidence="7 8" key="1">
    <citation type="submission" date="2019-04" db="EMBL/GenBank/DDBJ databases">
        <title>Fungal friends and foes A comparative genomics study of 23 Aspergillus species from section Flavi.</title>
        <authorList>
            <consortium name="DOE Joint Genome Institute"/>
            <person name="Kjaerbolling I."/>
            <person name="Vesth T.C."/>
            <person name="Frisvad J.C."/>
            <person name="Nybo J.L."/>
            <person name="Theobald S."/>
            <person name="Kildgaard S."/>
            <person name="Petersen T.I."/>
            <person name="Kuo A."/>
            <person name="Sato A."/>
            <person name="Lyhne E.K."/>
            <person name="Kogle M.E."/>
            <person name="Wiebenga A."/>
            <person name="Kun R.S."/>
            <person name="Lubbers R.J."/>
            <person name="Makela M.R."/>
            <person name="Barry K."/>
            <person name="Chovatia M."/>
            <person name="Clum A."/>
            <person name="Daum C."/>
            <person name="Haridas S."/>
            <person name="He G."/>
            <person name="LaButti K."/>
            <person name="Lipzen A."/>
            <person name="Mondo S."/>
            <person name="Pangilinan J."/>
            <person name="Riley R."/>
            <person name="Salamov A."/>
            <person name="Simmons B.A."/>
            <person name="Magnuson J.K."/>
            <person name="Henrissat B."/>
            <person name="Mortensen U.H."/>
            <person name="Larsen T.O."/>
            <person name="De vries R.P."/>
            <person name="Grigoriev I.V."/>
            <person name="Machida M."/>
            <person name="Baker S.E."/>
            <person name="Andersen M.R."/>
        </authorList>
    </citation>
    <scope>NUCLEOTIDE SEQUENCE [LARGE SCALE GENOMIC DNA]</scope>
    <source>
        <strain evidence="7 8">CBS 117618</strain>
    </source>
</reference>
<keyword evidence="3 5" id="KW-1133">Transmembrane helix</keyword>
<keyword evidence="8" id="KW-1185">Reference proteome</keyword>
<feature type="transmembrane region" description="Helical" evidence="5">
    <location>
        <begin position="156"/>
        <end position="174"/>
    </location>
</feature>
<feature type="transmembrane region" description="Helical" evidence="5">
    <location>
        <begin position="599"/>
        <end position="619"/>
    </location>
</feature>
<dbReference type="EMBL" id="ML734955">
    <property type="protein sequence ID" value="KAB8207662.1"/>
    <property type="molecule type" value="Genomic_DNA"/>
</dbReference>
<sequence length="701" mass="78379">METIRDSAFGKLVRFFSGYRLLLYPEEIDDVTWRNYLGRPEASQEESMTPDSEEFYELHALYTVVSQASRRRRRRPPLKSVLAGPWRGIQDGSPEVIGWSDAGDSENPQNWSIRKKVLVTLLICLLTFSIYIGSAIYTPGIPGVAQQFGVSKEVGILGLTLFVLGYGLGPMVWAPISELPAVGRSPVYVATLVVFVFFQFGVIYAKNIGMLLAFRFITGFMGSPVLATGGASIGDMWDPTIRDYMIAIWASFAIAAPVLGPLVGGFAASAKGWTWTIWELLWISGFALVLLFFFLPETFAPNILSRRARRIRRIKGDQRYASEAEIEIARVAPRDVLFEALVRPFALCFLEPIVLLMNLYIALIYGILYIWFEAFPIVFEEKHGFNPGETGLAFLGIMIGAVFIALPAYFYWKYRWQSRHINPDGHLSPEEHLPPACLGAICLPISLFWFGWTGNFASVHWIVPIIASMLFSFGGYLIFNGIFCYEAQAYPTYAYLRNGRVMTLISACMQMWNLIFAIIGAYLIDRFGRRPLFLASAVVMFVSYVLVTALSGSFAATQHASTGAAVIPFLFIFFAGYGLSLTPLLTAYPCEIWPFRLRARGLTVTWVASICAIFFNTFVNPIALDAIAWKYYIVFIVVLLVFGITAYFFYPETKGYPLEQIAAIFDGPTSQGGNDAERAAKCMDVFDDVKSLSSVTHQESI</sequence>
<organism evidence="7 8">
    <name type="scientific">Aspergillus parasiticus</name>
    <dbReference type="NCBI Taxonomy" id="5067"/>
    <lineage>
        <taxon>Eukaryota</taxon>
        <taxon>Fungi</taxon>
        <taxon>Dikarya</taxon>
        <taxon>Ascomycota</taxon>
        <taxon>Pezizomycotina</taxon>
        <taxon>Eurotiomycetes</taxon>
        <taxon>Eurotiomycetidae</taxon>
        <taxon>Eurotiales</taxon>
        <taxon>Aspergillaceae</taxon>
        <taxon>Aspergillus</taxon>
        <taxon>Aspergillus subgen. Circumdati</taxon>
    </lineage>
</organism>
<feature type="transmembrane region" description="Helical" evidence="5">
    <location>
        <begin position="631"/>
        <end position="650"/>
    </location>
</feature>
<feature type="transmembrane region" description="Helical" evidence="5">
    <location>
        <begin position="433"/>
        <end position="452"/>
    </location>
</feature>
<evidence type="ECO:0000256" key="3">
    <source>
        <dbReference type="ARBA" id="ARBA00022989"/>
    </source>
</evidence>
<dbReference type="Gene3D" id="1.20.1250.20">
    <property type="entry name" value="MFS general substrate transporter like domains"/>
    <property type="match status" value="2"/>
</dbReference>
<proteinExistence type="predicted"/>
<feature type="transmembrane region" description="Helical" evidence="5">
    <location>
        <begin position="530"/>
        <end position="550"/>
    </location>
</feature>